<name>A0A835RFF9_VANPL</name>
<dbReference type="AlphaFoldDB" id="A0A835RFF9"/>
<organism evidence="2 3">
    <name type="scientific">Vanilla planifolia</name>
    <name type="common">Vanilla</name>
    <dbReference type="NCBI Taxonomy" id="51239"/>
    <lineage>
        <taxon>Eukaryota</taxon>
        <taxon>Viridiplantae</taxon>
        <taxon>Streptophyta</taxon>
        <taxon>Embryophyta</taxon>
        <taxon>Tracheophyta</taxon>
        <taxon>Spermatophyta</taxon>
        <taxon>Magnoliopsida</taxon>
        <taxon>Liliopsida</taxon>
        <taxon>Asparagales</taxon>
        <taxon>Orchidaceae</taxon>
        <taxon>Vanilloideae</taxon>
        <taxon>Vanilleae</taxon>
        <taxon>Vanilla</taxon>
    </lineage>
</organism>
<dbReference type="PANTHER" id="PTHR31348:SF3">
    <property type="entry name" value="EID1-LIKE F-BOX PROTEIN 3"/>
    <property type="match status" value="1"/>
</dbReference>
<reference evidence="2 3" key="1">
    <citation type="journal article" date="2020" name="Nat. Food">
        <title>A phased Vanilla planifolia genome enables genetic improvement of flavour and production.</title>
        <authorList>
            <person name="Hasing T."/>
            <person name="Tang H."/>
            <person name="Brym M."/>
            <person name="Khazi F."/>
            <person name="Huang T."/>
            <person name="Chambers A.H."/>
        </authorList>
    </citation>
    <scope>NUCLEOTIDE SEQUENCE [LARGE SCALE GENOMIC DNA]</scope>
    <source>
        <tissue evidence="2">Leaf</tissue>
    </source>
</reference>
<feature type="compositionally biased region" description="Acidic residues" evidence="1">
    <location>
        <begin position="254"/>
        <end position="273"/>
    </location>
</feature>
<dbReference type="SUPFAM" id="SSF81383">
    <property type="entry name" value="F-box domain"/>
    <property type="match status" value="1"/>
</dbReference>
<dbReference type="InterPro" id="IPR040267">
    <property type="entry name" value="EID1-like"/>
</dbReference>
<evidence type="ECO:0000313" key="3">
    <source>
        <dbReference type="Proteomes" id="UP000636800"/>
    </source>
</evidence>
<feature type="region of interest" description="Disordered" evidence="1">
    <location>
        <begin position="253"/>
        <end position="273"/>
    </location>
</feature>
<protein>
    <recommendedName>
        <fullName evidence="4">EID1-like F-box protein 3</fullName>
    </recommendedName>
</protein>
<comment type="caution">
    <text evidence="2">The sequence shown here is derived from an EMBL/GenBank/DDBJ whole genome shotgun (WGS) entry which is preliminary data.</text>
</comment>
<dbReference type="PANTHER" id="PTHR31348">
    <property type="entry name" value="EID1-LIKE F-BOX PROTEIN 2-RELATED"/>
    <property type="match status" value="1"/>
</dbReference>
<evidence type="ECO:0008006" key="4">
    <source>
        <dbReference type="Google" id="ProtNLM"/>
    </source>
</evidence>
<keyword evidence="3" id="KW-1185">Reference proteome</keyword>
<dbReference type="InterPro" id="IPR036047">
    <property type="entry name" value="F-box-like_dom_sf"/>
</dbReference>
<dbReference type="EMBL" id="JADCNL010000003">
    <property type="protein sequence ID" value="KAG0487979.1"/>
    <property type="molecule type" value="Genomic_DNA"/>
</dbReference>
<evidence type="ECO:0000313" key="2">
    <source>
        <dbReference type="EMBL" id="KAG0487979.1"/>
    </source>
</evidence>
<proteinExistence type="predicted"/>
<gene>
    <name evidence="2" type="ORF">HPP92_006790</name>
</gene>
<dbReference type="OrthoDB" id="67296at2759"/>
<accession>A0A835RFF9</accession>
<dbReference type="Proteomes" id="UP000636800">
    <property type="component" value="Chromosome 3"/>
</dbReference>
<sequence length="273" mass="30848">MEAPTSTTAENRDCFKRTTAIDSNTGIMDERVLLLVFTQLNFDPHVLSVAARVSRRLRAVVSRVLWRHACISRAPRLVSALTAGFPSGANRVCGGWHALAKLLFYCAGCEPSSRFPLPHRVPGHFVGVSRFSKTSGRSFLSRQFWGDLLYVSDPCEHAVEGRPNGEDLGAYRGVFCSFVRSLTRAFLVRRRVDLEMRIRCPYCGTRVWNMTAARLVPRSASRRLGAHHGRLEYFVCVNGHLYGNCWLEHLSSSEEVEEEEEEEEEEEYESGSM</sequence>
<evidence type="ECO:0000256" key="1">
    <source>
        <dbReference type="SAM" id="MobiDB-lite"/>
    </source>
</evidence>